<reference evidence="2 3" key="1">
    <citation type="journal article" date="2015" name="Nature">
        <title>rRNA introns, odd ribosomes, and small enigmatic genomes across a large radiation of phyla.</title>
        <authorList>
            <person name="Brown C.T."/>
            <person name="Hug L.A."/>
            <person name="Thomas B.C."/>
            <person name="Sharon I."/>
            <person name="Castelle C.J."/>
            <person name="Singh A."/>
            <person name="Wilkins M.J."/>
            <person name="Williams K.H."/>
            <person name="Banfield J.F."/>
        </authorList>
    </citation>
    <scope>NUCLEOTIDE SEQUENCE [LARGE SCALE GENOMIC DNA]</scope>
</reference>
<feature type="transmembrane region" description="Helical" evidence="1">
    <location>
        <begin position="124"/>
        <end position="144"/>
    </location>
</feature>
<dbReference type="AlphaFoldDB" id="A0A0G1T578"/>
<gene>
    <name evidence="2" type="ORF">UY02_C0009G0015</name>
</gene>
<feature type="transmembrane region" description="Helical" evidence="1">
    <location>
        <begin position="61"/>
        <end position="79"/>
    </location>
</feature>
<sequence>MNPKVLKTIALIAASALSAIIFAFLLKSVIALVSLSSVLLLVLGGAVFLAIFLMMTLLLDSVWPVVGAVLLNLVLIAVVGSFRPSLMLAGALVLAFLWMVQAYYGGRSELKNNLEIHFWQNGRAVISKASSALALFAVVLYLTTFNFNNPAVIKGYFVAMIQPIEPIMATYFPVPGVSNIIQQATDKSVNIFYDATVGRFLQLPDILQNVILFVVGIIIFLFIKFSLALVNWPATYLAYGLYRLLLKFGFFKIELQNRPQKVIVLT</sequence>
<dbReference type="EMBL" id="LCOK01000009">
    <property type="protein sequence ID" value="KKU76986.1"/>
    <property type="molecule type" value="Genomic_DNA"/>
</dbReference>
<dbReference type="Proteomes" id="UP000034682">
    <property type="component" value="Unassembled WGS sequence"/>
</dbReference>
<feature type="transmembrane region" description="Helical" evidence="1">
    <location>
        <begin position="86"/>
        <end position="104"/>
    </location>
</feature>
<feature type="transmembrane region" description="Helical" evidence="1">
    <location>
        <begin position="210"/>
        <end position="230"/>
    </location>
</feature>
<keyword evidence="1" id="KW-1133">Transmembrane helix</keyword>
<organism evidence="2 3">
    <name type="scientific">Candidatus Giovannonibacteria bacterium GW2011_GWB1_47_6b</name>
    <dbReference type="NCBI Taxonomy" id="1618655"/>
    <lineage>
        <taxon>Bacteria</taxon>
        <taxon>Candidatus Giovannoniibacteriota</taxon>
    </lineage>
</organism>
<feature type="transmembrane region" description="Helical" evidence="1">
    <location>
        <begin position="38"/>
        <end position="55"/>
    </location>
</feature>
<accession>A0A0G1T578</accession>
<feature type="transmembrane region" description="Helical" evidence="1">
    <location>
        <begin position="6"/>
        <end position="26"/>
    </location>
</feature>
<proteinExistence type="predicted"/>
<protein>
    <submittedName>
        <fullName evidence="2">Uncharacterized protein</fullName>
    </submittedName>
</protein>
<evidence type="ECO:0000313" key="2">
    <source>
        <dbReference type="EMBL" id="KKU76986.1"/>
    </source>
</evidence>
<keyword evidence="1" id="KW-0472">Membrane</keyword>
<name>A0A0G1T578_9BACT</name>
<comment type="caution">
    <text evidence="2">The sequence shown here is derived from an EMBL/GenBank/DDBJ whole genome shotgun (WGS) entry which is preliminary data.</text>
</comment>
<evidence type="ECO:0000256" key="1">
    <source>
        <dbReference type="SAM" id="Phobius"/>
    </source>
</evidence>
<evidence type="ECO:0000313" key="3">
    <source>
        <dbReference type="Proteomes" id="UP000034682"/>
    </source>
</evidence>
<keyword evidence="1" id="KW-0812">Transmembrane</keyword>